<gene>
    <name evidence="2" type="ORF">SUBVAR_06489</name>
</gene>
<reference evidence="2" key="1">
    <citation type="submission" date="2009-12" db="EMBL/GenBank/DDBJ databases">
        <authorList>
            <person name="Weinstock G."/>
            <person name="Sodergren E."/>
            <person name="Clifton S."/>
            <person name="Fulton L."/>
            <person name="Fulton B."/>
            <person name="Courtney L."/>
            <person name="Fronick C."/>
            <person name="Harrison M."/>
            <person name="Strong C."/>
            <person name="Farmer C."/>
            <person name="Delahaunty K."/>
            <person name="Markovic C."/>
            <person name="Hall O."/>
            <person name="Minx P."/>
            <person name="Tomlinson C."/>
            <person name="Mitreva M."/>
            <person name="Nelson J."/>
            <person name="Hou S."/>
            <person name="Wollam A."/>
            <person name="Pepin K.H."/>
            <person name="Johnson M."/>
            <person name="Bhonagiri V."/>
            <person name="Nash W.E."/>
            <person name="Warren W."/>
            <person name="Chinwalla A."/>
            <person name="Mardis E.R."/>
            <person name="Wilson R.K."/>
        </authorList>
    </citation>
    <scope>NUCLEOTIDE SEQUENCE [LARGE SCALE GENOMIC DNA]</scope>
    <source>
        <strain evidence="2">DSM 15176</strain>
    </source>
</reference>
<dbReference type="STRING" id="411471.SUBVAR_06489"/>
<protein>
    <recommendedName>
        <fullName evidence="4">Lipoprotein</fullName>
    </recommendedName>
</protein>
<name>D1PQ22_9FIRM</name>
<dbReference type="Proteomes" id="UP000003438">
    <property type="component" value="Unassembled WGS sequence"/>
</dbReference>
<dbReference type="AlphaFoldDB" id="D1PQ22"/>
<organism evidence="2 3">
    <name type="scientific">Subdoligranulum variabile DSM 15176</name>
    <dbReference type="NCBI Taxonomy" id="411471"/>
    <lineage>
        <taxon>Bacteria</taxon>
        <taxon>Bacillati</taxon>
        <taxon>Bacillota</taxon>
        <taxon>Clostridia</taxon>
        <taxon>Eubacteriales</taxon>
        <taxon>Oscillospiraceae</taxon>
        <taxon>Subdoligranulum</taxon>
    </lineage>
</organism>
<dbReference type="EMBL" id="ACBY02000030">
    <property type="protein sequence ID" value="EFB75214.1"/>
    <property type="molecule type" value="Genomic_DNA"/>
</dbReference>
<feature type="chain" id="PRO_5003024820" description="Lipoprotein" evidence="1">
    <location>
        <begin position="22"/>
        <end position="396"/>
    </location>
</feature>
<feature type="signal peptide" evidence="1">
    <location>
        <begin position="1"/>
        <end position="21"/>
    </location>
</feature>
<sequence>MKRLALYLLALAIGLSACAPAASTVPEPVPVEATGESATAEESVVFPVGHLRRIQEYESTADAMYSTVNFWTDAGEPQFQLLKVDLTDAQRVSLYMGDSPDLYGVQVLPWQGQICLFGWDTLYKVPEEGGATQEIPLGKELNPEFVDEYAVYEFEYRMDRGSNRGKRIDLETGQITDLELPGQIEWIDPTGTPRFIMTRAITQTPLPSYKEWEAYSALLQSGEREFDWYDPATGAMEKVMAEPFYGEEQPDGKRRRHDFLGMAGDRLYFSWYNEDGSANGVESCALDGSDWQQMPGRLEMERPDWIFSQNGTLRWMMSGEPGNLWIYDLPAGQMYELPHITVANGWPEALVGQNQVLVSRGRDPDIVEGYALISLQDYLAGSTDWTPIEDAEAPET</sequence>
<evidence type="ECO:0008006" key="4">
    <source>
        <dbReference type="Google" id="ProtNLM"/>
    </source>
</evidence>
<dbReference type="HOGENOM" id="CLU_056544_0_0_9"/>
<proteinExistence type="predicted"/>
<keyword evidence="3" id="KW-1185">Reference proteome</keyword>
<evidence type="ECO:0000313" key="2">
    <source>
        <dbReference type="EMBL" id="EFB75214.1"/>
    </source>
</evidence>
<evidence type="ECO:0000256" key="1">
    <source>
        <dbReference type="SAM" id="SignalP"/>
    </source>
</evidence>
<keyword evidence="1" id="KW-0732">Signal</keyword>
<comment type="caution">
    <text evidence="2">The sequence shown here is derived from an EMBL/GenBank/DDBJ whole genome shotgun (WGS) entry which is preliminary data.</text>
</comment>
<dbReference type="RefSeq" id="WP_007047852.1">
    <property type="nucleotide sequence ID" value="NZ_GG704769.1"/>
</dbReference>
<accession>D1PQ22</accession>
<evidence type="ECO:0000313" key="3">
    <source>
        <dbReference type="Proteomes" id="UP000003438"/>
    </source>
</evidence>
<dbReference type="PROSITE" id="PS51257">
    <property type="entry name" value="PROKAR_LIPOPROTEIN"/>
    <property type="match status" value="1"/>
</dbReference>